<dbReference type="RefSeq" id="WP_099185251.1">
    <property type="nucleotide sequence ID" value="NZ_BEWI01000030.1"/>
</dbReference>
<dbReference type="AlphaFoldDB" id="A0A292Z7I2"/>
<dbReference type="PROSITE" id="PS50293">
    <property type="entry name" value="TPR_REGION"/>
    <property type="match status" value="1"/>
</dbReference>
<feature type="domain" description="VRR-NUC" evidence="12">
    <location>
        <begin position="441"/>
        <end position="554"/>
    </location>
</feature>
<evidence type="ECO:0000256" key="1">
    <source>
        <dbReference type="ARBA" id="ARBA00000983"/>
    </source>
</evidence>
<evidence type="ECO:0000256" key="3">
    <source>
        <dbReference type="ARBA" id="ARBA00001946"/>
    </source>
</evidence>
<dbReference type="SMART" id="SM00990">
    <property type="entry name" value="VRR_NUC"/>
    <property type="match status" value="1"/>
</dbReference>
<keyword evidence="10" id="KW-0464">Manganese</keyword>
<keyword evidence="7" id="KW-0479">Metal-binding</keyword>
<sequence>MKGFLQRLFGGDGQIDKKVVPPRRASPLEIEPFSHGLVRIPALDFFGPHTTSPNGKFHLIWLDRNPEGTIGGHRYEGHGKWTLLSDEGATLATGRLERPQDGHVADNGTFILNDWMFGDGLNGRFCAFRADGQKLLEREFSANLGTHAISIDGRFAVCQTAHAPGSPDSNRHFLFDLEQGLEIATWQQETGWTNCYEIDSDNRYVILVGQDDQRVGYGFDGEMLDRDGWQRSRIAIGDIDVIRIVAESLEQNPSVDLRAVVLAGLDVALATGEGWKQARALRIRGEMHERAGELDAAAEAYDRALSIDPQVGVARKLAKLQQMKSPKGAKPAVTKSSRFEQQAQRFGIEHEVVQLHGGGKEWRFQPADNYKPVELAVLDRYQAEGWNGCAAEGGLILTLIKAASFHALPVRHADTFIEALYAKNVAFPEDRFEHSDLLAAIDQASPEQIERNWAVIAASVGDTPRFYPRVQRDHVLGLFECLGVDRLRSIAEVFATASYDLRAGWPDLTLWRNGEIHFVEVKAPGDSMHASQARLISTVLVPLGFRVSLAEVRPA</sequence>
<dbReference type="InterPro" id="IPR011856">
    <property type="entry name" value="tRNA_endonuc-like_dom_sf"/>
</dbReference>
<evidence type="ECO:0000313" key="13">
    <source>
        <dbReference type="EMBL" id="GAY19917.1"/>
    </source>
</evidence>
<reference evidence="13 14" key="1">
    <citation type="journal article" date="2013" name="Biodegradation">
        <title>Occurrence of 4-tert-butylphenol (4-t-BP) biodegradation in an aquatic sample caused by the presence of Spirodela polyrrhiza and isolation of a 4-t-BP-utilizing bacterium.</title>
        <authorList>
            <person name="Ogata Y."/>
            <person name="Toyama T."/>
            <person name="Yu N."/>
            <person name="Wang X."/>
            <person name="Sei K."/>
            <person name="Ike M."/>
        </authorList>
    </citation>
    <scope>NUCLEOTIDE SEQUENCE [LARGE SCALE GENOMIC DNA]</scope>
    <source>
        <strain evidence="13 14">OMI</strain>
    </source>
</reference>
<accession>A0A292Z7I2</accession>
<evidence type="ECO:0000256" key="10">
    <source>
        <dbReference type="ARBA" id="ARBA00023211"/>
    </source>
</evidence>
<evidence type="ECO:0000259" key="12">
    <source>
        <dbReference type="SMART" id="SM00990"/>
    </source>
</evidence>
<dbReference type="Proteomes" id="UP000221538">
    <property type="component" value="Unassembled WGS sequence"/>
</dbReference>
<dbReference type="GO" id="GO:0008409">
    <property type="term" value="F:5'-3' exonuclease activity"/>
    <property type="evidence" value="ECO:0007669"/>
    <property type="project" value="TreeGrafter"/>
</dbReference>
<dbReference type="SUPFAM" id="SSF48452">
    <property type="entry name" value="TPR-like"/>
    <property type="match status" value="1"/>
</dbReference>
<dbReference type="GO" id="GO:0004528">
    <property type="term" value="F:phosphodiesterase I activity"/>
    <property type="evidence" value="ECO:0007669"/>
    <property type="project" value="UniProtKB-EC"/>
</dbReference>
<evidence type="ECO:0000256" key="9">
    <source>
        <dbReference type="ARBA" id="ARBA00022842"/>
    </source>
</evidence>
<organism evidence="13 14">
    <name type="scientific">Sphingobium fuliginis (strain ATCC 27551)</name>
    <dbReference type="NCBI Taxonomy" id="336203"/>
    <lineage>
        <taxon>Bacteria</taxon>
        <taxon>Pseudomonadati</taxon>
        <taxon>Pseudomonadota</taxon>
        <taxon>Alphaproteobacteria</taxon>
        <taxon>Sphingomonadales</taxon>
        <taxon>Sphingomonadaceae</taxon>
        <taxon>Sphingobium</taxon>
    </lineage>
</organism>
<keyword evidence="11" id="KW-0802">TPR repeat</keyword>
<keyword evidence="8" id="KW-0378">Hydrolase</keyword>
<dbReference type="InterPro" id="IPR014883">
    <property type="entry name" value="VRR_NUC"/>
</dbReference>
<dbReference type="PANTHER" id="PTHR15749">
    <property type="entry name" value="FANCONI-ASSOCIATED NUCLEASE 1"/>
    <property type="match status" value="1"/>
</dbReference>
<comment type="similarity">
    <text evidence="4">Belongs to the FAN1 family.</text>
</comment>
<evidence type="ECO:0000256" key="5">
    <source>
        <dbReference type="ARBA" id="ARBA00012029"/>
    </source>
</evidence>
<protein>
    <recommendedName>
        <fullName evidence="5">phosphodiesterase I</fullName>
        <ecNumber evidence="5">3.1.4.1</ecNumber>
    </recommendedName>
</protein>
<comment type="caution">
    <text evidence="13">The sequence shown here is derived from an EMBL/GenBank/DDBJ whole genome shotgun (WGS) entry which is preliminary data.</text>
</comment>
<dbReference type="Gene3D" id="3.40.1350.10">
    <property type="match status" value="1"/>
</dbReference>
<dbReference type="InterPro" id="IPR019734">
    <property type="entry name" value="TPR_rpt"/>
</dbReference>
<dbReference type="SUPFAM" id="SSF101898">
    <property type="entry name" value="NHL repeat"/>
    <property type="match status" value="1"/>
</dbReference>
<keyword evidence="9" id="KW-0460">Magnesium</keyword>
<dbReference type="GO" id="GO:0017108">
    <property type="term" value="F:5'-flap endonuclease activity"/>
    <property type="evidence" value="ECO:0007669"/>
    <property type="project" value="TreeGrafter"/>
</dbReference>
<evidence type="ECO:0000256" key="2">
    <source>
        <dbReference type="ARBA" id="ARBA00001936"/>
    </source>
</evidence>
<feature type="repeat" description="TPR" evidence="11">
    <location>
        <begin position="278"/>
        <end position="311"/>
    </location>
</feature>
<comment type="cofactor">
    <cofactor evidence="3">
        <name>Mg(2+)</name>
        <dbReference type="ChEBI" id="CHEBI:18420"/>
    </cofactor>
</comment>
<dbReference type="SMART" id="SM00028">
    <property type="entry name" value="TPR"/>
    <property type="match status" value="1"/>
</dbReference>
<dbReference type="InterPro" id="IPR011990">
    <property type="entry name" value="TPR-like_helical_dom_sf"/>
</dbReference>
<evidence type="ECO:0000256" key="8">
    <source>
        <dbReference type="ARBA" id="ARBA00022801"/>
    </source>
</evidence>
<evidence type="ECO:0000313" key="14">
    <source>
        <dbReference type="Proteomes" id="UP000221538"/>
    </source>
</evidence>
<dbReference type="Pfam" id="PF08774">
    <property type="entry name" value="VRR_NUC"/>
    <property type="match status" value="1"/>
</dbReference>
<evidence type="ECO:0000256" key="11">
    <source>
        <dbReference type="PROSITE-ProRule" id="PRU00339"/>
    </source>
</evidence>
<comment type="catalytic activity">
    <reaction evidence="1">
        <text>Hydrolytically removes 5'-nucleotides successively from the 3'-hydroxy termini of 3'-hydroxy-terminated oligonucleotides.</text>
        <dbReference type="EC" id="3.1.4.1"/>
    </reaction>
</comment>
<evidence type="ECO:0000256" key="6">
    <source>
        <dbReference type="ARBA" id="ARBA00022722"/>
    </source>
</evidence>
<gene>
    <name evidence="13" type="ORF">SFOMI_0439</name>
</gene>
<dbReference type="InterPro" id="IPR033315">
    <property type="entry name" value="Fan1-like"/>
</dbReference>
<dbReference type="GO" id="GO:0070336">
    <property type="term" value="F:flap-structured DNA binding"/>
    <property type="evidence" value="ECO:0007669"/>
    <property type="project" value="TreeGrafter"/>
</dbReference>
<dbReference type="PANTHER" id="PTHR15749:SF4">
    <property type="entry name" value="FANCONI-ASSOCIATED NUCLEASE 1"/>
    <property type="match status" value="1"/>
</dbReference>
<name>A0A292Z7I2_SPHSA</name>
<dbReference type="Gene3D" id="1.25.40.10">
    <property type="entry name" value="Tetratricopeptide repeat domain"/>
    <property type="match status" value="1"/>
</dbReference>
<evidence type="ECO:0000256" key="7">
    <source>
        <dbReference type="ARBA" id="ARBA00022723"/>
    </source>
</evidence>
<comment type="cofactor">
    <cofactor evidence="2">
        <name>Mn(2+)</name>
        <dbReference type="ChEBI" id="CHEBI:29035"/>
    </cofactor>
</comment>
<dbReference type="GO" id="GO:0036297">
    <property type="term" value="P:interstrand cross-link repair"/>
    <property type="evidence" value="ECO:0007669"/>
    <property type="project" value="InterPro"/>
</dbReference>
<dbReference type="PROSITE" id="PS50005">
    <property type="entry name" value="TPR"/>
    <property type="match status" value="1"/>
</dbReference>
<evidence type="ECO:0000256" key="4">
    <source>
        <dbReference type="ARBA" id="ARBA00005533"/>
    </source>
</evidence>
<dbReference type="EMBL" id="BEWI01000030">
    <property type="protein sequence ID" value="GAY19917.1"/>
    <property type="molecule type" value="Genomic_DNA"/>
</dbReference>
<keyword evidence="6" id="KW-0540">Nuclease</keyword>
<dbReference type="EC" id="3.1.4.1" evidence="5"/>
<proteinExistence type="inferred from homology"/>
<reference evidence="13 14" key="2">
    <citation type="journal article" date="2013" name="Environ. Sci. Technol.">
        <title>The 4-tert-butylphenol-utilizing bacterium Sphingobium fuliginis OMI can degrade bisphenols via phenolic ring hydroxylation and meta-cleavage pathway.</title>
        <authorList>
            <person name="Ogata Y."/>
            <person name="Goda S."/>
            <person name="Toyama T."/>
            <person name="Sei K."/>
            <person name="Ike M."/>
        </authorList>
    </citation>
    <scope>NUCLEOTIDE SEQUENCE [LARGE SCALE GENOMIC DNA]</scope>
    <source>
        <strain evidence="13 14">OMI</strain>
    </source>
</reference>